<dbReference type="EMBL" id="JBHUMF010000031">
    <property type="protein sequence ID" value="MFD2682333.1"/>
    <property type="molecule type" value="Genomic_DNA"/>
</dbReference>
<comment type="caution">
    <text evidence="2">The sequence shown here is derived from an EMBL/GenBank/DDBJ whole genome shotgun (WGS) entry which is preliminary data.</text>
</comment>
<gene>
    <name evidence="2" type="ORF">ACFSUL_16455</name>
</gene>
<keyword evidence="1" id="KW-0732">Signal</keyword>
<dbReference type="RefSeq" id="WP_377937019.1">
    <property type="nucleotide sequence ID" value="NZ_JBHUMF010000031.1"/>
</dbReference>
<feature type="signal peptide" evidence="1">
    <location>
        <begin position="1"/>
        <end position="22"/>
    </location>
</feature>
<protein>
    <submittedName>
        <fullName evidence="2">DUF6376 family protein</fullName>
    </submittedName>
</protein>
<dbReference type="Proteomes" id="UP001597506">
    <property type="component" value="Unassembled WGS sequence"/>
</dbReference>
<evidence type="ECO:0000313" key="2">
    <source>
        <dbReference type="EMBL" id="MFD2682333.1"/>
    </source>
</evidence>
<feature type="chain" id="PRO_5046165972" evidence="1">
    <location>
        <begin position="23"/>
        <end position="145"/>
    </location>
</feature>
<name>A0ABW5RUG5_9BACI</name>
<sequence>MKKLIILLAIVFLSGCGLLDKANSTLQYVNEMTDYINEADKFANDIPQLVDEATQNPENVQALEDRLLSMKTEIEEVNELEPPGVAEDLHNKVLGYNEQALEGINLALNQIENGTIDPSFLENSELLTTIDEIREIKSNLESLGN</sequence>
<organism evidence="2 3">
    <name type="scientific">Bacillus seohaeanensis</name>
    <dbReference type="NCBI Taxonomy" id="284580"/>
    <lineage>
        <taxon>Bacteria</taxon>
        <taxon>Bacillati</taxon>
        <taxon>Bacillota</taxon>
        <taxon>Bacilli</taxon>
        <taxon>Bacillales</taxon>
        <taxon>Bacillaceae</taxon>
        <taxon>Bacillus</taxon>
    </lineage>
</organism>
<dbReference type="PROSITE" id="PS51257">
    <property type="entry name" value="PROKAR_LIPOPROTEIN"/>
    <property type="match status" value="1"/>
</dbReference>
<evidence type="ECO:0000256" key="1">
    <source>
        <dbReference type="SAM" id="SignalP"/>
    </source>
</evidence>
<evidence type="ECO:0000313" key="3">
    <source>
        <dbReference type="Proteomes" id="UP001597506"/>
    </source>
</evidence>
<reference evidence="3" key="1">
    <citation type="journal article" date="2019" name="Int. J. Syst. Evol. Microbiol.">
        <title>The Global Catalogue of Microorganisms (GCM) 10K type strain sequencing project: providing services to taxonomists for standard genome sequencing and annotation.</title>
        <authorList>
            <consortium name="The Broad Institute Genomics Platform"/>
            <consortium name="The Broad Institute Genome Sequencing Center for Infectious Disease"/>
            <person name="Wu L."/>
            <person name="Ma J."/>
        </authorList>
    </citation>
    <scope>NUCLEOTIDE SEQUENCE [LARGE SCALE GENOMIC DNA]</scope>
    <source>
        <strain evidence="3">KCTC 3913</strain>
    </source>
</reference>
<accession>A0ABW5RUG5</accession>
<keyword evidence="3" id="KW-1185">Reference proteome</keyword>
<proteinExistence type="predicted"/>
<dbReference type="Pfam" id="PF19903">
    <property type="entry name" value="DUF6376"/>
    <property type="match status" value="1"/>
</dbReference>
<dbReference type="InterPro" id="IPR045956">
    <property type="entry name" value="DUF6376"/>
</dbReference>